<dbReference type="PANTHER" id="PTHR30055:SF234">
    <property type="entry name" value="HTH-TYPE TRANSCRIPTIONAL REGULATOR BETI"/>
    <property type="match status" value="1"/>
</dbReference>
<dbReference type="RefSeq" id="WP_141364031.1">
    <property type="nucleotide sequence ID" value="NZ_BAAAJL010000011.1"/>
</dbReference>
<feature type="DNA-binding region" description="H-T-H motif" evidence="4">
    <location>
        <begin position="37"/>
        <end position="56"/>
    </location>
</feature>
<evidence type="ECO:0000313" key="7">
    <source>
        <dbReference type="Proteomes" id="UP000316612"/>
    </source>
</evidence>
<comment type="caution">
    <text evidence="6">The sequence shown here is derived from an EMBL/GenBank/DDBJ whole genome shotgun (WGS) entry which is preliminary data.</text>
</comment>
<dbReference type="EMBL" id="BJNY01000009">
    <property type="protein sequence ID" value="GED06200.1"/>
    <property type="molecule type" value="Genomic_DNA"/>
</dbReference>
<proteinExistence type="predicted"/>
<dbReference type="InterPro" id="IPR009057">
    <property type="entry name" value="Homeodomain-like_sf"/>
</dbReference>
<evidence type="ECO:0000256" key="4">
    <source>
        <dbReference type="PROSITE-ProRule" id="PRU00335"/>
    </source>
</evidence>
<dbReference type="AlphaFoldDB" id="A0A4Y4DRP5"/>
<keyword evidence="2 4" id="KW-0238">DNA-binding</keyword>
<feature type="domain" description="HTH tetR-type" evidence="5">
    <location>
        <begin position="14"/>
        <end position="74"/>
    </location>
</feature>
<dbReference type="Pfam" id="PF00440">
    <property type="entry name" value="TetR_N"/>
    <property type="match status" value="1"/>
</dbReference>
<organism evidence="6 7">
    <name type="scientific">Glutamicibacter uratoxydans</name>
    <name type="common">Arthrobacter uratoxydans</name>
    <dbReference type="NCBI Taxonomy" id="43667"/>
    <lineage>
        <taxon>Bacteria</taxon>
        <taxon>Bacillati</taxon>
        <taxon>Actinomycetota</taxon>
        <taxon>Actinomycetes</taxon>
        <taxon>Micrococcales</taxon>
        <taxon>Micrococcaceae</taxon>
        <taxon>Glutamicibacter</taxon>
    </lineage>
</organism>
<dbReference type="PROSITE" id="PS50977">
    <property type="entry name" value="HTH_TETR_2"/>
    <property type="match status" value="1"/>
</dbReference>
<evidence type="ECO:0000259" key="5">
    <source>
        <dbReference type="PROSITE" id="PS50977"/>
    </source>
</evidence>
<keyword evidence="3" id="KW-0804">Transcription</keyword>
<reference evidence="6 7" key="1">
    <citation type="submission" date="2019-06" db="EMBL/GenBank/DDBJ databases">
        <title>Whole genome shotgun sequence of Glutamicibacter uratoxydans NBRC 15515.</title>
        <authorList>
            <person name="Hosoyama A."/>
            <person name="Uohara A."/>
            <person name="Ohji S."/>
            <person name="Ichikawa N."/>
        </authorList>
    </citation>
    <scope>NUCLEOTIDE SEQUENCE [LARGE SCALE GENOMIC DNA]</scope>
    <source>
        <strain evidence="6 7">NBRC 15515</strain>
    </source>
</reference>
<dbReference type="SUPFAM" id="SSF46689">
    <property type="entry name" value="Homeodomain-like"/>
    <property type="match status" value="1"/>
</dbReference>
<name>A0A4Y4DRP5_GLUUR</name>
<protein>
    <recommendedName>
        <fullName evidence="5">HTH tetR-type domain-containing protein</fullName>
    </recommendedName>
</protein>
<gene>
    <name evidence="6" type="ORF">AUR04nite_17320</name>
</gene>
<dbReference type="PANTHER" id="PTHR30055">
    <property type="entry name" value="HTH-TYPE TRANSCRIPTIONAL REGULATOR RUTR"/>
    <property type="match status" value="1"/>
</dbReference>
<dbReference type="Gene3D" id="1.10.357.10">
    <property type="entry name" value="Tetracycline Repressor, domain 2"/>
    <property type="match status" value="1"/>
</dbReference>
<dbReference type="InterPro" id="IPR001647">
    <property type="entry name" value="HTH_TetR"/>
</dbReference>
<keyword evidence="1" id="KW-0805">Transcription regulation</keyword>
<sequence length="206" mass="22284">MTTNPSTRPRVRATASKERLFEASMHLLGSRSPDAVSVDEIAAAAGVSKGTVYYNFGSKEELVSQILSFGAQKLLNELGTAAKDADAYVALKRMCEVAMDFVATYPSFAQLWLQNQLWAQQDEPGQFLSLHAQITDLIIQVFDRLVVLDEAEKLPLAAALFGAAMFTSRLRTAGRTALGRDQTVLAVMSAVDGMLATHRRVGSASS</sequence>
<dbReference type="GO" id="GO:0000976">
    <property type="term" value="F:transcription cis-regulatory region binding"/>
    <property type="evidence" value="ECO:0007669"/>
    <property type="project" value="TreeGrafter"/>
</dbReference>
<dbReference type="GO" id="GO:0003700">
    <property type="term" value="F:DNA-binding transcription factor activity"/>
    <property type="evidence" value="ECO:0007669"/>
    <property type="project" value="TreeGrafter"/>
</dbReference>
<dbReference type="Proteomes" id="UP000316612">
    <property type="component" value="Unassembled WGS sequence"/>
</dbReference>
<evidence type="ECO:0000256" key="2">
    <source>
        <dbReference type="ARBA" id="ARBA00023125"/>
    </source>
</evidence>
<dbReference type="OrthoDB" id="3172830at2"/>
<evidence type="ECO:0000313" key="6">
    <source>
        <dbReference type="EMBL" id="GED06200.1"/>
    </source>
</evidence>
<accession>A0A4Y4DRP5</accession>
<evidence type="ECO:0000256" key="3">
    <source>
        <dbReference type="ARBA" id="ARBA00023163"/>
    </source>
</evidence>
<evidence type="ECO:0000256" key="1">
    <source>
        <dbReference type="ARBA" id="ARBA00023015"/>
    </source>
</evidence>
<keyword evidence="7" id="KW-1185">Reference proteome</keyword>
<dbReference type="InterPro" id="IPR050109">
    <property type="entry name" value="HTH-type_TetR-like_transc_reg"/>
</dbReference>